<reference evidence="4 5" key="1">
    <citation type="submission" date="2024-02" db="EMBL/GenBank/DDBJ databases">
        <title>First draft genome assembly of two strains of Seiridium cardinale.</title>
        <authorList>
            <person name="Emiliani G."/>
            <person name="Scali E."/>
        </authorList>
    </citation>
    <scope>NUCLEOTIDE SEQUENCE [LARGE SCALE GENOMIC DNA]</scope>
    <source>
        <strain evidence="4 5">BM-138-000479</strain>
    </source>
</reference>
<evidence type="ECO:0000256" key="1">
    <source>
        <dbReference type="ARBA" id="ARBA00023242"/>
    </source>
</evidence>
<comment type="caution">
    <text evidence="4">The sequence shown here is derived from an EMBL/GenBank/DDBJ whole genome shotgun (WGS) entry which is preliminary data.</text>
</comment>
<evidence type="ECO:0000313" key="5">
    <source>
        <dbReference type="Proteomes" id="UP001465668"/>
    </source>
</evidence>
<dbReference type="PANTHER" id="PTHR38791">
    <property type="entry name" value="ZN(II)2CYS6 TRANSCRIPTION FACTOR (EUROFUNG)-RELATED-RELATED"/>
    <property type="match status" value="1"/>
</dbReference>
<feature type="domain" description="Zn(2)-C6 fungal-type" evidence="3">
    <location>
        <begin position="10"/>
        <end position="38"/>
    </location>
</feature>
<protein>
    <submittedName>
        <fullName evidence="4">Transcription factor domain-containing protein</fullName>
    </submittedName>
</protein>
<dbReference type="PANTHER" id="PTHR38791:SF5">
    <property type="entry name" value="TRANSCRIPTION FACTOR DBAG-RELATED"/>
    <property type="match status" value="1"/>
</dbReference>
<dbReference type="PROSITE" id="PS00463">
    <property type="entry name" value="ZN2_CY6_FUNGAL_1"/>
    <property type="match status" value="1"/>
</dbReference>
<dbReference type="InterPro" id="IPR036864">
    <property type="entry name" value="Zn2-C6_fun-type_DNA-bd_sf"/>
</dbReference>
<dbReference type="PROSITE" id="PS50048">
    <property type="entry name" value="ZN2_CY6_FUNGAL_2"/>
    <property type="match status" value="1"/>
</dbReference>
<feature type="compositionally biased region" description="Polar residues" evidence="2">
    <location>
        <begin position="94"/>
        <end position="104"/>
    </location>
</feature>
<name>A0ABR2X6U1_9PEZI</name>
<dbReference type="InterPro" id="IPR001138">
    <property type="entry name" value="Zn2Cys6_DnaBD"/>
</dbReference>
<dbReference type="SMART" id="SM00066">
    <property type="entry name" value="GAL4"/>
    <property type="match status" value="1"/>
</dbReference>
<evidence type="ECO:0000313" key="4">
    <source>
        <dbReference type="EMBL" id="KAK9769461.1"/>
    </source>
</evidence>
<accession>A0ABR2X6U1</accession>
<organism evidence="4 5">
    <name type="scientific">Seiridium cardinale</name>
    <dbReference type="NCBI Taxonomy" id="138064"/>
    <lineage>
        <taxon>Eukaryota</taxon>
        <taxon>Fungi</taxon>
        <taxon>Dikarya</taxon>
        <taxon>Ascomycota</taxon>
        <taxon>Pezizomycotina</taxon>
        <taxon>Sordariomycetes</taxon>
        <taxon>Xylariomycetidae</taxon>
        <taxon>Amphisphaeriales</taxon>
        <taxon>Sporocadaceae</taxon>
        <taxon>Seiridium</taxon>
    </lineage>
</organism>
<keyword evidence="5" id="KW-1185">Reference proteome</keyword>
<dbReference type="Proteomes" id="UP001465668">
    <property type="component" value="Unassembled WGS sequence"/>
</dbReference>
<feature type="compositionally biased region" description="Low complexity" evidence="2">
    <location>
        <begin position="66"/>
        <end position="93"/>
    </location>
</feature>
<gene>
    <name evidence="4" type="ORF">SCAR479_14072</name>
</gene>
<dbReference type="Gene3D" id="4.10.240.10">
    <property type="entry name" value="Zn(2)-C6 fungal-type DNA-binding domain"/>
    <property type="match status" value="1"/>
</dbReference>
<proteinExistence type="predicted"/>
<dbReference type="EMBL" id="JARVKM010000124">
    <property type="protein sequence ID" value="KAK9769461.1"/>
    <property type="molecule type" value="Genomic_DNA"/>
</dbReference>
<feature type="region of interest" description="Disordered" evidence="2">
    <location>
        <begin position="60"/>
        <end position="107"/>
    </location>
</feature>
<keyword evidence="1" id="KW-0539">Nucleus</keyword>
<evidence type="ECO:0000259" key="3">
    <source>
        <dbReference type="PROSITE" id="PS50048"/>
    </source>
</evidence>
<dbReference type="InterPro" id="IPR053175">
    <property type="entry name" value="DHMBA_Reg_Transcription_Factor"/>
</dbReference>
<sequence length="553" mass="60335">MVYCGKASQGCQNCRQRRIKCDKVKPECSQCIRVGKKCPGYRDQLSLMFRDESSKVIQKAHAQWGTATTPPSAASASAPSSSASWASSPSATTNDTRSPITESPASPAEIVLSRNMELLSPKIQAKVEPTVEQRGLQFFIEQYLMTTPDAPSADRHLAVYSGSSQAMQSVMIAVGLAGLSHQRGDGEMNLLARQKYTTALRQTSQLIAAGPADAIAVMGPLRAVVTLAMFEVVQGKGSKLSTGTANIHILGAIALLKNVVPKSQMPIFGARAILQLMYSLLIPSQVTDAPLPAQFFEVLAVVRHILPPEEHCTCDLAVAIAKTLQILTLSKSPLLLDGDPETDDVLYQLLHMDAVLSRLEQQLHVSLPFTVETAPKGYPPEAVFKGKYHRYIDIEAARLWNHLRWARILVVQRIMEKSKAFPRSYSSVVSPSRTDDCYGTAQRMAEDIITSTPSHWHHPILSATQARRIAAVGKGGTGAAGLPGLLWHLKIAGCAPGVPTEFWDWSYAVAQVVWKTMGMQHALALAEVMEGHRAGMEKEAIDRLIKVEDVEEW</sequence>
<dbReference type="CDD" id="cd00067">
    <property type="entry name" value="GAL4"/>
    <property type="match status" value="1"/>
</dbReference>
<dbReference type="SUPFAM" id="SSF57701">
    <property type="entry name" value="Zn2/Cys6 DNA-binding domain"/>
    <property type="match status" value="1"/>
</dbReference>
<dbReference type="Pfam" id="PF00172">
    <property type="entry name" value="Zn_clus"/>
    <property type="match status" value="1"/>
</dbReference>
<evidence type="ECO:0000256" key="2">
    <source>
        <dbReference type="SAM" id="MobiDB-lite"/>
    </source>
</evidence>